<protein>
    <submittedName>
        <fullName evidence="3">Peptidase M20</fullName>
    </submittedName>
</protein>
<name>A0ABQ4K330_9BACI</name>
<dbReference type="PROSITE" id="PS00758">
    <property type="entry name" value="ARGE_DAPE_CPG2_1"/>
    <property type="match status" value="1"/>
</dbReference>
<proteinExistence type="predicted"/>
<evidence type="ECO:0000313" key="4">
    <source>
        <dbReference type="Proteomes" id="UP000680279"/>
    </source>
</evidence>
<evidence type="ECO:0000256" key="2">
    <source>
        <dbReference type="ARBA" id="ARBA00022833"/>
    </source>
</evidence>
<dbReference type="EMBL" id="BOQT01000002">
    <property type="protein sequence ID" value="GIN19560.1"/>
    <property type="molecule type" value="Genomic_DNA"/>
</dbReference>
<dbReference type="PANTHER" id="PTHR43808:SF27">
    <property type="entry name" value="PROTEIN ROCB"/>
    <property type="match status" value="1"/>
</dbReference>
<keyword evidence="2" id="KW-0862">Zinc</keyword>
<dbReference type="SUPFAM" id="SSF53187">
    <property type="entry name" value="Zn-dependent exopeptidases"/>
    <property type="match status" value="1"/>
</dbReference>
<dbReference type="PIRSF" id="PIRSF010386">
    <property type="entry name" value="RocB"/>
    <property type="match status" value="1"/>
</dbReference>
<organism evidence="3 4">
    <name type="scientific">Siminovitchia fordii</name>
    <dbReference type="NCBI Taxonomy" id="254759"/>
    <lineage>
        <taxon>Bacteria</taxon>
        <taxon>Bacillati</taxon>
        <taxon>Bacillota</taxon>
        <taxon>Bacilli</taxon>
        <taxon>Bacillales</taxon>
        <taxon>Bacillaceae</taxon>
        <taxon>Siminovitchia</taxon>
    </lineage>
</organism>
<accession>A0ABQ4K330</accession>
<reference evidence="3 4" key="1">
    <citation type="submission" date="2021-03" db="EMBL/GenBank/DDBJ databases">
        <title>Antimicrobial resistance genes in bacteria isolated from Japanese honey, and their potential for conferring macrolide and lincosamide resistance in the American foulbrood pathogen Paenibacillus larvae.</title>
        <authorList>
            <person name="Okamoto M."/>
            <person name="Kumagai M."/>
            <person name="Kanamori H."/>
            <person name="Takamatsu D."/>
        </authorList>
    </citation>
    <scope>NUCLEOTIDE SEQUENCE [LARGE SCALE GENOMIC DNA]</scope>
    <source>
        <strain evidence="3 4">J1TS3</strain>
    </source>
</reference>
<evidence type="ECO:0000256" key="1">
    <source>
        <dbReference type="ARBA" id="ARBA00022801"/>
    </source>
</evidence>
<evidence type="ECO:0000313" key="3">
    <source>
        <dbReference type="EMBL" id="GIN19560.1"/>
    </source>
</evidence>
<dbReference type="Pfam" id="PF01546">
    <property type="entry name" value="Peptidase_M20"/>
    <property type="match status" value="1"/>
</dbReference>
<dbReference type="InterPro" id="IPR012166">
    <property type="entry name" value="Uncharacterised_RocB"/>
</dbReference>
<dbReference type="InterPro" id="IPR050072">
    <property type="entry name" value="Peptidase_M20A"/>
</dbReference>
<keyword evidence="4" id="KW-1185">Reference proteome</keyword>
<dbReference type="InterPro" id="IPR002933">
    <property type="entry name" value="Peptidase_M20"/>
</dbReference>
<gene>
    <name evidence="3" type="primary">rocB</name>
    <name evidence="3" type="ORF">J1TS3_06940</name>
</gene>
<dbReference type="PANTHER" id="PTHR43808">
    <property type="entry name" value="ACETYLORNITHINE DEACETYLASE"/>
    <property type="match status" value="1"/>
</dbReference>
<comment type="caution">
    <text evidence="3">The sequence shown here is derived from an EMBL/GenBank/DDBJ whole genome shotgun (WGS) entry which is preliminary data.</text>
</comment>
<dbReference type="Gene3D" id="3.40.630.10">
    <property type="entry name" value="Zn peptidases"/>
    <property type="match status" value="1"/>
</dbReference>
<keyword evidence="1" id="KW-0378">Hydrolase</keyword>
<sequence>MSWNQDEILREMEDLTVELVNVRSVNGTPGEVEIAEKIESILRGYSYFEENPHQVWTKTVDNDPLGRKSVFALLKSEKASNRTILLHAHSDTVTIDDFGSLKEWANRPYELMDKLKESDLLPEVRADLESGDWLFGRGAVDMKSGTAAHLVVLKYLSENRHAFKGNILFMTNPIEETTHGGIIDTLPELERMQSEENLVFECAINTDFVGPLYKGDVTRYIYLGSVGKLLPAFYIRGKETHVGQAFEGMDPNLIASVLTRRIDLNADLADEAEGEVTQPPVTLKQKDLKPTYNVQTPISSFVYFNYYVHQITPDRVLDQLSLIAEDSFNDVINKLNSEYKKHCERSGMEFKQLPWKTRVTTYSALFEKVYGLHGEEVNERLGRILEQHAAHMDPREVGRLMVEELLVLDDDQSPVIVLFFATPYVPRNFVKGQTKKEKDLLEKLNLLIEEAASETGDTFTIHKFFPSLTDSSYLCLDDTDEEIEILKKNYPGMDTLYPVPIEKIRKLNIPALNFGAWGKDAHKKTERVYKPYTFGILPCLIKNYCLKVLNE</sequence>
<dbReference type="RefSeq" id="WP_018706436.1">
    <property type="nucleotide sequence ID" value="NZ_BOQT01000002.1"/>
</dbReference>
<dbReference type="Proteomes" id="UP000680279">
    <property type="component" value="Unassembled WGS sequence"/>
</dbReference>
<dbReference type="InterPro" id="IPR001261">
    <property type="entry name" value="ArgE/DapE_CS"/>
</dbReference>